<feature type="compositionally biased region" description="Basic and acidic residues" evidence="1">
    <location>
        <begin position="175"/>
        <end position="194"/>
    </location>
</feature>
<name>A0A7S3FZT6_9EUKA</name>
<dbReference type="Gene3D" id="3.60.10.10">
    <property type="entry name" value="Endonuclease/exonuclease/phosphatase"/>
    <property type="match status" value="1"/>
</dbReference>
<accession>A0A7S3FZT6</accession>
<dbReference type="SUPFAM" id="SSF56219">
    <property type="entry name" value="DNase I-like"/>
    <property type="match status" value="1"/>
</dbReference>
<reference evidence="3" key="1">
    <citation type="submission" date="2021-01" db="EMBL/GenBank/DDBJ databases">
        <authorList>
            <person name="Corre E."/>
            <person name="Pelletier E."/>
            <person name="Niang G."/>
            <person name="Scheremetjew M."/>
            <person name="Finn R."/>
            <person name="Kale V."/>
            <person name="Holt S."/>
            <person name="Cochrane G."/>
            <person name="Meng A."/>
            <person name="Brown T."/>
            <person name="Cohen L."/>
        </authorList>
    </citation>
    <scope>NUCLEOTIDE SEQUENCE</scope>
    <source>
        <strain evidence="3">NIES-2562</strain>
    </source>
</reference>
<feature type="region of interest" description="Disordered" evidence="1">
    <location>
        <begin position="129"/>
        <end position="245"/>
    </location>
</feature>
<evidence type="ECO:0000256" key="1">
    <source>
        <dbReference type="SAM" id="MobiDB-lite"/>
    </source>
</evidence>
<evidence type="ECO:0000259" key="2">
    <source>
        <dbReference type="Pfam" id="PF03372"/>
    </source>
</evidence>
<dbReference type="InterPro" id="IPR050410">
    <property type="entry name" value="CCR4/nocturin_mRNA_transcr"/>
</dbReference>
<dbReference type="PANTHER" id="PTHR12121">
    <property type="entry name" value="CARBON CATABOLITE REPRESSOR PROTEIN 4"/>
    <property type="match status" value="1"/>
</dbReference>
<sequence>MANISPFHVTTLNIKASLFCDLLGEDKVSETLQQAFRVLDDAASSHPSFIAENVVQCLNSPRRNKDEVQRAQQCILSFFSPQEMSAILESRKEMRKGYDLYHQNKEFVHNVLCKHISSEELSSRVCCESPRVGGERYSNDKHRNKKKPAWGQIQSTDVQPRQRSQEPDQEQSPMETKKETNSEKETIKQKKEERQETEEEEEEEEEEEDETNISVCTNKEKRVESVVQEPASPGPLSKTGIPPVTNTEGIVLPDLSSTKAFSPEADIYCTKDGFFYAPSLHQRVPIFPHVHSLDDIFKRGIRVLLKLKNHIQSDIICLQELDSPGHIVPVNLFHPPNSNTRLVIDSFHGCAHGNDGSGHPDSIFPLVVRFMQVHGFWSHSISAGKKAHYGLSTFYSSDRFECANHQDLIVPRLQTYLKKKGVADRDQALQFGGFLHNRFCFFLRLTERMTTADSSPSTRHIMVGNFHLASGEDKVCIKRAQLMCATCTIRSFSQHPFIIGGDFNLLPKSVDLQQFKVHTGLMDVSTHSNGHTTNNAKSRSLTHLETIKDATRRGVDPNTENRFQGCIDYIFVKQMHVVFVPSIPPVITLEKEVTDHHAVSAIITNEADLLYSTFPNPNQGNFGAVSQQGWYSMDLLPLSFPHVSSFQ</sequence>
<protein>
    <recommendedName>
        <fullName evidence="2">Endonuclease/exonuclease/phosphatase domain-containing protein</fullName>
    </recommendedName>
</protein>
<dbReference type="PANTHER" id="PTHR12121:SF68">
    <property type="entry name" value="CARBON CATABOLITE REPRESSOR PROTEIN 4 HOMOLOG 4-RELATED"/>
    <property type="match status" value="1"/>
</dbReference>
<feature type="compositionally biased region" description="Polar residues" evidence="1">
    <location>
        <begin position="152"/>
        <end position="162"/>
    </location>
</feature>
<dbReference type="EMBL" id="HBIB01004805">
    <property type="protein sequence ID" value="CAE0240669.1"/>
    <property type="molecule type" value="Transcribed_RNA"/>
</dbReference>
<dbReference type="InterPro" id="IPR036691">
    <property type="entry name" value="Endo/exonu/phosph_ase_sf"/>
</dbReference>
<dbReference type="AlphaFoldDB" id="A0A7S3FZT6"/>
<dbReference type="InterPro" id="IPR005135">
    <property type="entry name" value="Endo/exonuclease/phosphatase"/>
</dbReference>
<proteinExistence type="predicted"/>
<feature type="domain" description="Endonuclease/exonuclease/phosphatase" evidence="2">
    <location>
        <begin position="310"/>
        <end position="585"/>
    </location>
</feature>
<evidence type="ECO:0000313" key="3">
    <source>
        <dbReference type="EMBL" id="CAE0240669.1"/>
    </source>
</evidence>
<dbReference type="Pfam" id="PF03372">
    <property type="entry name" value="Exo_endo_phos"/>
    <property type="match status" value="1"/>
</dbReference>
<gene>
    <name evidence="3" type="ORF">PBIL07802_LOCUS2829</name>
</gene>
<organism evidence="3">
    <name type="scientific">Palpitomonas bilix</name>
    <dbReference type="NCBI Taxonomy" id="652834"/>
    <lineage>
        <taxon>Eukaryota</taxon>
        <taxon>Eukaryota incertae sedis</taxon>
    </lineage>
</organism>
<feature type="compositionally biased region" description="Acidic residues" evidence="1">
    <location>
        <begin position="195"/>
        <end position="211"/>
    </location>
</feature>
<dbReference type="GO" id="GO:0000175">
    <property type="term" value="F:3'-5'-RNA exonuclease activity"/>
    <property type="evidence" value="ECO:0007669"/>
    <property type="project" value="TreeGrafter"/>
</dbReference>